<keyword evidence="2" id="KW-1185">Reference proteome</keyword>
<evidence type="ECO:0000313" key="2">
    <source>
        <dbReference type="Proteomes" id="UP000593758"/>
    </source>
</evidence>
<evidence type="ECO:0000313" key="1">
    <source>
        <dbReference type="EMBL" id="QOR71325.1"/>
    </source>
</evidence>
<dbReference type="KEGG" id="halt:IM660_03210"/>
<name>A0A7M1SUW3_9MICO</name>
<accession>A0A7M1SUW3</accession>
<gene>
    <name evidence="1" type="ORF">IM660_03210</name>
</gene>
<dbReference type="EMBL" id="CP063169">
    <property type="protein sequence ID" value="QOR71325.1"/>
    <property type="molecule type" value="Genomic_DNA"/>
</dbReference>
<reference evidence="1 2" key="1">
    <citation type="submission" date="2020-10" db="EMBL/GenBank/DDBJ databases">
        <title>Haloactinobacterium sp. RN3S43, a bacterium isolated from saline soil.</title>
        <authorList>
            <person name="Sun J.-Q."/>
        </authorList>
    </citation>
    <scope>NUCLEOTIDE SEQUENCE [LARGE SCALE GENOMIC DNA]</scope>
    <source>
        <strain evidence="1 2">RN3S43</strain>
    </source>
</reference>
<dbReference type="RefSeq" id="WP_193497989.1">
    <property type="nucleotide sequence ID" value="NZ_CP063169.1"/>
</dbReference>
<protein>
    <submittedName>
        <fullName evidence="1">Uncharacterized protein</fullName>
    </submittedName>
</protein>
<dbReference type="AlphaFoldDB" id="A0A7M1SUW3"/>
<sequence>MTEEPRISTEPRAASFVCDLLTRSYREVWLPYCKRHRQGLSQAAVATVLSKHLWETGQASELDIALPRRLKDRVSRALSGRSLPPTMLQLIIEAFGISDAEARTAWSLLLDEDPDPSVALPPAVPLTGRVSPRSAAAYQTVSAHDFHRLGPDGRPVEHRTVQVIRAHAPVANLQCRFDGDVTAVQVLRGGSAADMTPSGIPDLHAVDITLTEPLQPGETASLEYQVLFAHEHPPKPLVRRVSRNEAKNVTVHVAFHPRCRPRRLEWCRWSADRLGSGPLSAEPVTPNADGEAHRYLGAISGEGVGFRWEW</sequence>
<organism evidence="1 2">
    <name type="scientific">Ruania alkalisoli</name>
    <dbReference type="NCBI Taxonomy" id="2779775"/>
    <lineage>
        <taxon>Bacteria</taxon>
        <taxon>Bacillati</taxon>
        <taxon>Actinomycetota</taxon>
        <taxon>Actinomycetes</taxon>
        <taxon>Micrococcales</taxon>
        <taxon>Ruaniaceae</taxon>
        <taxon>Ruania</taxon>
    </lineage>
</organism>
<proteinExistence type="predicted"/>
<dbReference type="Proteomes" id="UP000593758">
    <property type="component" value="Chromosome"/>
</dbReference>